<dbReference type="InterPro" id="IPR023393">
    <property type="entry name" value="START-like_dom_sf"/>
</dbReference>
<dbReference type="SUPFAM" id="SSF55961">
    <property type="entry name" value="Bet v1-like"/>
    <property type="match status" value="1"/>
</dbReference>
<evidence type="ECO:0000259" key="1">
    <source>
        <dbReference type="Pfam" id="PF03364"/>
    </source>
</evidence>
<protein>
    <submittedName>
        <fullName evidence="2">SRPBCC family protein</fullName>
    </submittedName>
</protein>
<feature type="domain" description="Coenzyme Q-binding protein COQ10 START" evidence="1">
    <location>
        <begin position="15"/>
        <end position="130"/>
    </location>
</feature>
<organism evidence="2">
    <name type="scientific">Streptomyces sp. NBC_00003</name>
    <dbReference type="NCBI Taxonomy" id="2903608"/>
    <lineage>
        <taxon>Bacteria</taxon>
        <taxon>Bacillati</taxon>
        <taxon>Actinomycetota</taxon>
        <taxon>Actinomycetes</taxon>
        <taxon>Kitasatosporales</taxon>
        <taxon>Streptomycetaceae</taxon>
        <taxon>Streptomyces</taxon>
    </lineage>
</organism>
<name>A0AAU2UY53_9ACTN</name>
<gene>
    <name evidence="2" type="ORF">OG549_05125</name>
</gene>
<dbReference type="Pfam" id="PF03364">
    <property type="entry name" value="Polyketide_cyc"/>
    <property type="match status" value="1"/>
</dbReference>
<reference evidence="2" key="1">
    <citation type="submission" date="2022-10" db="EMBL/GenBank/DDBJ databases">
        <title>The complete genomes of actinobacterial strains from the NBC collection.</title>
        <authorList>
            <person name="Joergensen T.S."/>
            <person name="Alvarez Arevalo M."/>
            <person name="Sterndorff E.B."/>
            <person name="Faurdal D."/>
            <person name="Vuksanovic O."/>
            <person name="Mourched A.-S."/>
            <person name="Charusanti P."/>
            <person name="Shaw S."/>
            <person name="Blin K."/>
            <person name="Weber T."/>
        </authorList>
    </citation>
    <scope>NUCLEOTIDE SEQUENCE</scope>
    <source>
        <strain evidence="2">NBC_00003</strain>
    </source>
</reference>
<dbReference type="Gene3D" id="3.30.530.20">
    <property type="match status" value="1"/>
</dbReference>
<dbReference type="InterPro" id="IPR005031">
    <property type="entry name" value="COQ10_START"/>
</dbReference>
<evidence type="ECO:0000313" key="2">
    <source>
        <dbReference type="EMBL" id="WTW60069.1"/>
    </source>
</evidence>
<dbReference type="EMBL" id="CP108318">
    <property type="protein sequence ID" value="WTW60069.1"/>
    <property type="molecule type" value="Genomic_DNA"/>
</dbReference>
<dbReference type="AlphaFoldDB" id="A0AAU2UY53"/>
<accession>A0AAU2UY53</accession>
<sequence>MRSTQLKVRVEAVCPNAAYDRIKDYARYPELTPVVRSVTVREVTEQEIHSDWEVYFRNGILRWTETDRFDEAKLLISFRQLEGDFAEFTGTWSVTPDGEGCLVDFAAEFDFGIPSLAGILDPVAARVLKETIGVVLTSLFERAHVVGDDPVARSVARAAEGTPYRGLPGAAA</sequence>
<proteinExistence type="predicted"/>